<organism evidence="2 3">
    <name type="scientific">Lactobacillus paragasseri</name>
    <dbReference type="NCBI Taxonomy" id="2107999"/>
    <lineage>
        <taxon>Bacteria</taxon>
        <taxon>Bacillati</taxon>
        <taxon>Bacillota</taxon>
        <taxon>Bacilli</taxon>
        <taxon>Lactobacillales</taxon>
        <taxon>Lactobacillaceae</taxon>
        <taxon>Lactobacillus</taxon>
    </lineage>
</organism>
<sequence length="390" mass="45538">MTITSSSRLLINENPLQVLPSLAVALKNVNEAIMLQQVQYWLSRSTKAFEGRKWVYNTIDDWKMQFPWMTEKTIRNRFSSLIEKKVIITSNFNRAGFDRTKWYTIDYDKLNSLVNDQDNIENSAEKPDMTHSEKSSESNRKKVPDRSGKKFQIEVEESSECNRKKVPNAFGKSYQMEPEKVTGPIPETTRDYSEITQENIRSSAKADEPVSQSKKLTPTQIIEQEFEQLWTIYPRKVAKKKALSHYKAWRKESKDHTYAVMRNKLETYLKYIKINDLPMRFIQIGSTWFNGRFDDELDLTPQKSSNQRYKQIKPVRKAMDWEAYAAEHDAVESEPKMSDEEMNAIFKEFSSNADTNTLNDAEHGNSISANVEDSKLSEDMQQLYHEWGID</sequence>
<gene>
    <name evidence="2" type="ORF">QP354_06885</name>
</gene>
<protein>
    <recommendedName>
        <fullName evidence="4">Replication protein</fullName>
    </recommendedName>
</protein>
<evidence type="ECO:0000256" key="1">
    <source>
        <dbReference type="SAM" id="MobiDB-lite"/>
    </source>
</evidence>
<evidence type="ECO:0008006" key="4">
    <source>
        <dbReference type="Google" id="ProtNLM"/>
    </source>
</evidence>
<feature type="compositionally biased region" description="Basic and acidic residues" evidence="1">
    <location>
        <begin position="123"/>
        <end position="153"/>
    </location>
</feature>
<dbReference type="EMBL" id="JASOLY010000011">
    <property type="protein sequence ID" value="MDK6868790.1"/>
    <property type="molecule type" value="Genomic_DNA"/>
</dbReference>
<feature type="region of interest" description="Disordered" evidence="1">
    <location>
        <begin position="120"/>
        <end position="158"/>
    </location>
</feature>
<dbReference type="RefSeq" id="WP_144842114.1">
    <property type="nucleotide sequence ID" value="NZ_JASOLY010000011.1"/>
</dbReference>
<comment type="caution">
    <text evidence="2">The sequence shown here is derived from an EMBL/GenBank/DDBJ whole genome shotgun (WGS) entry which is preliminary data.</text>
</comment>
<feature type="compositionally biased region" description="Polar residues" evidence="1">
    <location>
        <begin position="354"/>
        <end position="371"/>
    </location>
</feature>
<evidence type="ECO:0000313" key="3">
    <source>
        <dbReference type="Proteomes" id="UP001232113"/>
    </source>
</evidence>
<evidence type="ECO:0000313" key="2">
    <source>
        <dbReference type="EMBL" id="MDK6868790.1"/>
    </source>
</evidence>
<dbReference type="Proteomes" id="UP001232113">
    <property type="component" value="Unassembled WGS sequence"/>
</dbReference>
<name>A0AAW6XQS9_9LACO</name>
<reference evidence="2" key="1">
    <citation type="submission" date="2023-05" db="EMBL/GenBank/DDBJ databases">
        <title>Cataloging the Phylogenetic Diversity of Human Bladder Bacteria.</title>
        <authorList>
            <person name="Du J."/>
        </authorList>
    </citation>
    <scope>NUCLEOTIDE SEQUENCE</scope>
    <source>
        <strain evidence="2">UMB6975B</strain>
    </source>
</reference>
<accession>A0AAW6XQS9</accession>
<proteinExistence type="predicted"/>
<dbReference type="AlphaFoldDB" id="A0AAW6XQS9"/>
<feature type="region of interest" description="Disordered" evidence="1">
    <location>
        <begin position="354"/>
        <end position="375"/>
    </location>
</feature>